<evidence type="ECO:0000313" key="2">
    <source>
        <dbReference type="Proteomes" id="UP001152795"/>
    </source>
</evidence>
<keyword evidence="2" id="KW-1185">Reference proteome</keyword>
<name>A0A6S7KFC3_PARCT</name>
<dbReference type="AlphaFoldDB" id="A0A6S7KFC3"/>
<evidence type="ECO:0000313" key="1">
    <source>
        <dbReference type="EMBL" id="CAB4026913.1"/>
    </source>
</evidence>
<dbReference type="Proteomes" id="UP001152795">
    <property type="component" value="Unassembled WGS sequence"/>
</dbReference>
<comment type="caution">
    <text evidence="1">The sequence shown here is derived from an EMBL/GenBank/DDBJ whole genome shotgun (WGS) entry which is preliminary data.</text>
</comment>
<sequence length="242" mass="27532">MAAGRTLDKSAVNLSGQLEVNFFNVVSKYIEYVEYNKNNDRIRWTGDFEKLKNFVSDLFGNDGKWSSPGGSAKSDRLTITWYANKKSLLFQCELGDKLKDLVINLCRNKTQIHESEPNENKIVDRLLNEFCYVKTKVHQLSAVMNNLPEDMAMVTNNTKSQGFGSKSAKCNVAVQTDLYPANESTNQTRVCSPDPVNGIRSSYNGIKVQSNMYRNCRYTKESKRDNATCKLQVGFRCLFNRK</sequence>
<organism evidence="1 2">
    <name type="scientific">Paramuricea clavata</name>
    <name type="common">Red gorgonian</name>
    <name type="synonym">Violescent sea-whip</name>
    <dbReference type="NCBI Taxonomy" id="317549"/>
    <lineage>
        <taxon>Eukaryota</taxon>
        <taxon>Metazoa</taxon>
        <taxon>Cnidaria</taxon>
        <taxon>Anthozoa</taxon>
        <taxon>Octocorallia</taxon>
        <taxon>Malacalcyonacea</taxon>
        <taxon>Plexauridae</taxon>
        <taxon>Paramuricea</taxon>
    </lineage>
</organism>
<dbReference type="EMBL" id="CACRXK020014486">
    <property type="protein sequence ID" value="CAB4026913.1"/>
    <property type="molecule type" value="Genomic_DNA"/>
</dbReference>
<proteinExistence type="predicted"/>
<accession>A0A6S7KFC3</accession>
<reference evidence="1" key="1">
    <citation type="submission" date="2020-04" db="EMBL/GenBank/DDBJ databases">
        <authorList>
            <person name="Alioto T."/>
            <person name="Alioto T."/>
            <person name="Gomez Garrido J."/>
        </authorList>
    </citation>
    <scope>NUCLEOTIDE SEQUENCE</scope>
    <source>
        <strain evidence="1">A484AB</strain>
    </source>
</reference>
<gene>
    <name evidence="1" type="ORF">PACLA_8A001776</name>
</gene>
<protein>
    <submittedName>
        <fullName evidence="1">Uncharacterized protein</fullName>
    </submittedName>
</protein>